<name>A0ABR2MYK8_9ASPA</name>
<feature type="signal peptide" evidence="2">
    <location>
        <begin position="1"/>
        <end position="19"/>
    </location>
</feature>
<comment type="caution">
    <text evidence="3">The sequence shown here is derived from an EMBL/GenBank/DDBJ whole genome shotgun (WGS) entry which is preliminary data.</text>
</comment>
<organism evidence="3 4">
    <name type="scientific">Platanthera guangdongensis</name>
    <dbReference type="NCBI Taxonomy" id="2320717"/>
    <lineage>
        <taxon>Eukaryota</taxon>
        <taxon>Viridiplantae</taxon>
        <taxon>Streptophyta</taxon>
        <taxon>Embryophyta</taxon>
        <taxon>Tracheophyta</taxon>
        <taxon>Spermatophyta</taxon>
        <taxon>Magnoliopsida</taxon>
        <taxon>Liliopsida</taxon>
        <taxon>Asparagales</taxon>
        <taxon>Orchidaceae</taxon>
        <taxon>Orchidoideae</taxon>
        <taxon>Orchideae</taxon>
        <taxon>Orchidinae</taxon>
        <taxon>Platanthera</taxon>
    </lineage>
</organism>
<reference evidence="3 4" key="1">
    <citation type="journal article" date="2022" name="Nat. Plants">
        <title>Genomes of leafy and leafless Platanthera orchids illuminate the evolution of mycoheterotrophy.</title>
        <authorList>
            <person name="Li M.H."/>
            <person name="Liu K.W."/>
            <person name="Li Z."/>
            <person name="Lu H.C."/>
            <person name="Ye Q.L."/>
            <person name="Zhang D."/>
            <person name="Wang J.Y."/>
            <person name="Li Y.F."/>
            <person name="Zhong Z.M."/>
            <person name="Liu X."/>
            <person name="Yu X."/>
            <person name="Liu D.K."/>
            <person name="Tu X.D."/>
            <person name="Liu B."/>
            <person name="Hao Y."/>
            <person name="Liao X.Y."/>
            <person name="Jiang Y.T."/>
            <person name="Sun W.H."/>
            <person name="Chen J."/>
            <person name="Chen Y.Q."/>
            <person name="Ai Y."/>
            <person name="Zhai J.W."/>
            <person name="Wu S.S."/>
            <person name="Zhou Z."/>
            <person name="Hsiao Y.Y."/>
            <person name="Wu W.L."/>
            <person name="Chen Y.Y."/>
            <person name="Lin Y.F."/>
            <person name="Hsu J.L."/>
            <person name="Li C.Y."/>
            <person name="Wang Z.W."/>
            <person name="Zhao X."/>
            <person name="Zhong W.Y."/>
            <person name="Ma X.K."/>
            <person name="Ma L."/>
            <person name="Huang J."/>
            <person name="Chen G.Z."/>
            <person name="Huang M.Z."/>
            <person name="Huang L."/>
            <person name="Peng D.H."/>
            <person name="Luo Y.B."/>
            <person name="Zou S.Q."/>
            <person name="Chen S.P."/>
            <person name="Lan S."/>
            <person name="Tsai W.C."/>
            <person name="Van de Peer Y."/>
            <person name="Liu Z.J."/>
        </authorList>
    </citation>
    <scope>NUCLEOTIDE SEQUENCE [LARGE SCALE GENOMIC DNA]</scope>
    <source>
        <strain evidence="3">Lor288</strain>
    </source>
</reference>
<evidence type="ECO:0000313" key="4">
    <source>
        <dbReference type="Proteomes" id="UP001412067"/>
    </source>
</evidence>
<dbReference type="EMBL" id="JBBWWR010000003">
    <property type="protein sequence ID" value="KAK8969285.1"/>
    <property type="molecule type" value="Genomic_DNA"/>
</dbReference>
<protein>
    <submittedName>
        <fullName evidence="3">Uncharacterized protein</fullName>
    </submittedName>
</protein>
<accession>A0ABR2MYK8</accession>
<dbReference type="Proteomes" id="UP001412067">
    <property type="component" value="Unassembled WGS sequence"/>
</dbReference>
<feature type="region of interest" description="Disordered" evidence="1">
    <location>
        <begin position="312"/>
        <end position="334"/>
    </location>
</feature>
<feature type="compositionally biased region" description="Basic and acidic residues" evidence="1">
    <location>
        <begin position="312"/>
        <end position="329"/>
    </location>
</feature>
<evidence type="ECO:0000313" key="3">
    <source>
        <dbReference type="EMBL" id="KAK8969285.1"/>
    </source>
</evidence>
<evidence type="ECO:0000256" key="1">
    <source>
        <dbReference type="SAM" id="MobiDB-lite"/>
    </source>
</evidence>
<proteinExistence type="predicted"/>
<gene>
    <name evidence="3" type="ORF">KSP40_PGU017651</name>
</gene>
<keyword evidence="2" id="KW-0732">Signal</keyword>
<keyword evidence="4" id="KW-1185">Reference proteome</keyword>
<evidence type="ECO:0000256" key="2">
    <source>
        <dbReference type="SAM" id="SignalP"/>
    </source>
</evidence>
<feature type="chain" id="PRO_5046184726" evidence="2">
    <location>
        <begin position="20"/>
        <end position="410"/>
    </location>
</feature>
<sequence length="410" mass="45367">MTVLCLRVSLLAGCVGSLGTSRHLEWAIQYPLQPRDKIFECQATAVLFIFPRPLISIKRSKKALSHLLSCTQEDVQKRRANPPAMDSGVGSPHCCHPHTCPCLRLAYPCAVSMRCTPKWRSRLRGKNWDNIRDSEGTTRAMRRGCGTQPGCRLAGRVKSRPSKSSLIKNDLKTHYFKESPLKHPVSVLSSRDLEELTTKLNHHHNRDSELCIDIAITSGSSKMLFFNGGKLDFLELSFASFFSLFSEVPSSSLALGGEVKRTSECAAGPPHSSSLNVGVCLLQFTPFAAPTPELQFSAFLLFCSSEEKSGPRDQRQLVEETPEPSKDQFSRGALSRSPPAWIKLIKAHFGIGGKRALESKQSVFWSEVWSAFGSILEIKVERTRGKHVLGGARRRTLEKTFRSGHAGSAC</sequence>